<proteinExistence type="predicted"/>
<dbReference type="RefSeq" id="WP_089297362.1">
    <property type="nucleotide sequence ID" value="NZ_BOMU01000078.1"/>
</dbReference>
<evidence type="ECO:0000313" key="1">
    <source>
        <dbReference type="EMBL" id="SNS57612.1"/>
    </source>
</evidence>
<accession>A0A239FMZ3</accession>
<dbReference type="Proteomes" id="UP000198415">
    <property type="component" value="Unassembled WGS sequence"/>
</dbReference>
<reference evidence="1 2" key="1">
    <citation type="submission" date="2017-06" db="EMBL/GenBank/DDBJ databases">
        <authorList>
            <person name="Kim H.J."/>
            <person name="Triplett B.A."/>
        </authorList>
    </citation>
    <scope>NUCLEOTIDE SEQUENCE [LARGE SCALE GENOMIC DNA]</scope>
    <source>
        <strain evidence="1 2">DSM 43151</strain>
    </source>
</reference>
<evidence type="ECO:0000313" key="2">
    <source>
        <dbReference type="Proteomes" id="UP000198415"/>
    </source>
</evidence>
<sequence length="141" mass="15301">MPLIGKFSSPIRGGVFYVGADGEVGEDPGDSELHPLLEVWPALIIVNVENGGLGETRVRIASTAIDDPVGPAVFDGTLHIAGGRLRIGDAEDETVVWLPVPPGELRVRLHVSDAEPEVHRSRKWWLSGYLPNRLDIVLPEL</sequence>
<dbReference type="EMBL" id="FZNR01000018">
    <property type="protein sequence ID" value="SNS57612.1"/>
    <property type="molecule type" value="Genomic_DNA"/>
</dbReference>
<organism evidence="1 2">
    <name type="scientific">Actinoplanes regularis</name>
    <dbReference type="NCBI Taxonomy" id="52697"/>
    <lineage>
        <taxon>Bacteria</taxon>
        <taxon>Bacillati</taxon>
        <taxon>Actinomycetota</taxon>
        <taxon>Actinomycetes</taxon>
        <taxon>Micromonosporales</taxon>
        <taxon>Micromonosporaceae</taxon>
        <taxon>Actinoplanes</taxon>
    </lineage>
</organism>
<gene>
    <name evidence="1" type="ORF">SAMN06264365_118139</name>
</gene>
<name>A0A239FMZ3_9ACTN</name>
<dbReference type="AlphaFoldDB" id="A0A239FMZ3"/>
<dbReference type="OrthoDB" id="4113438at2"/>
<keyword evidence="2" id="KW-1185">Reference proteome</keyword>
<protein>
    <submittedName>
        <fullName evidence="1">Uncharacterized protein</fullName>
    </submittedName>
</protein>